<feature type="region of interest" description="Disordered" evidence="1">
    <location>
        <begin position="202"/>
        <end position="234"/>
    </location>
</feature>
<dbReference type="EMBL" id="JH767132">
    <property type="protein sequence ID" value="EQC42835.1"/>
    <property type="molecule type" value="Genomic_DNA"/>
</dbReference>
<dbReference type="InParanoid" id="T0R8N0"/>
<dbReference type="AlphaFoldDB" id="T0R8N0"/>
<dbReference type="GeneID" id="19941281"/>
<evidence type="ECO:0000313" key="3">
    <source>
        <dbReference type="Proteomes" id="UP000030762"/>
    </source>
</evidence>
<reference evidence="2 3" key="1">
    <citation type="submission" date="2012-04" db="EMBL/GenBank/DDBJ databases">
        <title>The Genome Sequence of Saprolegnia declina VS20.</title>
        <authorList>
            <consortium name="The Broad Institute Genome Sequencing Platform"/>
            <person name="Russ C."/>
            <person name="Nusbaum C."/>
            <person name="Tyler B."/>
            <person name="van West P."/>
            <person name="Dieguez-Uribeondo J."/>
            <person name="de Bruijn I."/>
            <person name="Tripathy S."/>
            <person name="Jiang R."/>
            <person name="Young S.K."/>
            <person name="Zeng Q."/>
            <person name="Gargeya S."/>
            <person name="Fitzgerald M."/>
            <person name="Haas B."/>
            <person name="Abouelleil A."/>
            <person name="Alvarado L."/>
            <person name="Arachchi H.M."/>
            <person name="Berlin A."/>
            <person name="Chapman S.B."/>
            <person name="Goldberg J."/>
            <person name="Griggs A."/>
            <person name="Gujja S."/>
            <person name="Hansen M."/>
            <person name="Howarth C."/>
            <person name="Imamovic A."/>
            <person name="Larimer J."/>
            <person name="McCowen C."/>
            <person name="Montmayeur A."/>
            <person name="Murphy C."/>
            <person name="Neiman D."/>
            <person name="Pearson M."/>
            <person name="Priest M."/>
            <person name="Roberts A."/>
            <person name="Saif S."/>
            <person name="Shea T."/>
            <person name="Sisk P."/>
            <person name="Sykes S."/>
            <person name="Wortman J."/>
            <person name="Nusbaum C."/>
            <person name="Birren B."/>
        </authorList>
    </citation>
    <scope>NUCLEOTIDE SEQUENCE [LARGE SCALE GENOMIC DNA]</scope>
    <source>
        <strain evidence="2 3">VS20</strain>
    </source>
</reference>
<organism evidence="2 3">
    <name type="scientific">Saprolegnia diclina (strain VS20)</name>
    <dbReference type="NCBI Taxonomy" id="1156394"/>
    <lineage>
        <taxon>Eukaryota</taxon>
        <taxon>Sar</taxon>
        <taxon>Stramenopiles</taxon>
        <taxon>Oomycota</taxon>
        <taxon>Saprolegniomycetes</taxon>
        <taxon>Saprolegniales</taxon>
        <taxon>Saprolegniaceae</taxon>
        <taxon>Saprolegnia</taxon>
    </lineage>
</organism>
<protein>
    <submittedName>
        <fullName evidence="2">Uncharacterized protein</fullName>
    </submittedName>
</protein>
<dbReference type="STRING" id="1156394.T0R8N0"/>
<dbReference type="OrthoDB" id="78995at2759"/>
<dbReference type="VEuPathDB" id="FungiDB:SDRG_00554"/>
<keyword evidence="3" id="KW-1185">Reference proteome</keyword>
<name>T0R8N0_SAPDV</name>
<dbReference type="eggNOG" id="ENOG502S87X">
    <property type="taxonomic scope" value="Eukaryota"/>
</dbReference>
<dbReference type="Proteomes" id="UP000030762">
    <property type="component" value="Unassembled WGS sequence"/>
</dbReference>
<proteinExistence type="predicted"/>
<dbReference type="RefSeq" id="XP_008604258.1">
    <property type="nucleotide sequence ID" value="XM_008606036.1"/>
</dbReference>
<sequence>MGDRPPVDVRVEGSFRAYYQRNNKQGGHKNLRCFPSCSNGVHTPSGFCGSPVIVHVATTTTRHDVLVCAEFCPLDSSTLVPNGLSRLRDIKTTEQLTRLASKNAASAHAPWYVADMVSPGAYSLNSRKRGWHYGWTSNRHMADTSHVLSVYVFERNKATRDCCFWTCVGVGWSPPFQLYCRRRAKARMEVLALRSLRVDKRGDDDNSKAPLRTRKRHRSSPLSVPAVGSIASDQTSEAMAVDLEALLSESDLDPS</sequence>
<gene>
    <name evidence="2" type="ORF">SDRG_00554</name>
</gene>
<evidence type="ECO:0000313" key="2">
    <source>
        <dbReference type="EMBL" id="EQC42835.1"/>
    </source>
</evidence>
<dbReference type="OMA" id="KATRDCC"/>
<accession>T0R8N0</accession>
<evidence type="ECO:0000256" key="1">
    <source>
        <dbReference type="SAM" id="MobiDB-lite"/>
    </source>
</evidence>